<dbReference type="Gene3D" id="2.40.420.20">
    <property type="match status" value="1"/>
</dbReference>
<dbReference type="EMBL" id="NVUL01000016">
    <property type="protein sequence ID" value="PCI79557.1"/>
    <property type="molecule type" value="Genomic_DNA"/>
</dbReference>
<gene>
    <name evidence="4" type="ORF">COB20_04545</name>
</gene>
<keyword evidence="3" id="KW-0472">Membrane</keyword>
<evidence type="ECO:0000256" key="2">
    <source>
        <dbReference type="ARBA" id="ARBA00023054"/>
    </source>
</evidence>
<protein>
    <submittedName>
        <fullName evidence="4">Efflux transporter periplasmic adaptor subunit</fullName>
    </submittedName>
</protein>
<dbReference type="AlphaFoldDB" id="A0A2A4XBX9"/>
<sequence length="424" mass="46386">MKISDTSSQDVILEPKSNTKTMLVTGAALLALAIVGWFAAPTISRWSQAQESVSGERLRTAVVTQGDFVRDISVQGRVVAAVSPTLYATQSGTITFEVESGDSVHSGQTIATIDSPELQNQLLQEQARLSSLHVELERQRITSRQEQLQSQKGEDSAAIALKAAQREMSRAEAAFTQGAMTAVDYEKAQDDLLTAELLRKHALLDTELDAERLEFELQTRQLDVEQQELLVNDLRRQVKELIIASPVNGIVGNLAVDQKTNVAKNQPVLSVVDLTAFEVEVQISESYADDLAIGMQSEIRAGSQIFESTLVAVSPEIISNQVTGRVRFNDEVPEGLRQNQRLTTRVLLEERFDVTMVQRGQFFDSGNGRIAYVVEDGIARRRSITAGATSLSSIEILEGLEPGETIVISSTDLFNSADAVLINN</sequence>
<dbReference type="Gene3D" id="2.40.50.100">
    <property type="match status" value="1"/>
</dbReference>
<dbReference type="SUPFAM" id="SSF111369">
    <property type="entry name" value="HlyD-like secretion proteins"/>
    <property type="match status" value="1"/>
</dbReference>
<feature type="transmembrane region" description="Helical" evidence="3">
    <location>
        <begin position="21"/>
        <end position="40"/>
    </location>
</feature>
<reference evidence="5" key="1">
    <citation type="submission" date="2017-08" db="EMBL/GenBank/DDBJ databases">
        <title>A dynamic microbial community with high functional redundancy inhabits the cold, oxic subseafloor aquifer.</title>
        <authorList>
            <person name="Tully B.J."/>
            <person name="Wheat C.G."/>
            <person name="Glazer B.T."/>
            <person name="Huber J.A."/>
        </authorList>
    </citation>
    <scope>NUCLEOTIDE SEQUENCE [LARGE SCALE GENOMIC DNA]</scope>
</reference>
<keyword evidence="3" id="KW-1133">Transmembrane helix</keyword>
<keyword evidence="3" id="KW-0812">Transmembrane</keyword>
<dbReference type="PANTHER" id="PTHR32347:SF14">
    <property type="entry name" value="EFFLUX SYSTEM COMPONENT YKNX-RELATED"/>
    <property type="match status" value="1"/>
</dbReference>
<name>A0A2A4XBX9_9GAMM</name>
<accession>A0A2A4XBX9</accession>
<comment type="subcellular location">
    <subcellularLocation>
        <location evidence="1">Cell envelope</location>
    </subcellularLocation>
</comment>
<evidence type="ECO:0000256" key="3">
    <source>
        <dbReference type="SAM" id="Phobius"/>
    </source>
</evidence>
<dbReference type="Gene3D" id="2.40.30.170">
    <property type="match status" value="1"/>
</dbReference>
<dbReference type="Proteomes" id="UP000218767">
    <property type="component" value="Unassembled WGS sequence"/>
</dbReference>
<dbReference type="Gene3D" id="1.10.287.470">
    <property type="entry name" value="Helix hairpin bin"/>
    <property type="match status" value="1"/>
</dbReference>
<organism evidence="4 5">
    <name type="scientific">SAR86 cluster bacterium</name>
    <dbReference type="NCBI Taxonomy" id="2030880"/>
    <lineage>
        <taxon>Bacteria</taxon>
        <taxon>Pseudomonadati</taxon>
        <taxon>Pseudomonadota</taxon>
        <taxon>Gammaproteobacteria</taxon>
        <taxon>SAR86 cluster</taxon>
    </lineage>
</organism>
<comment type="caution">
    <text evidence="4">The sequence shown here is derived from an EMBL/GenBank/DDBJ whole genome shotgun (WGS) entry which is preliminary data.</text>
</comment>
<evidence type="ECO:0000313" key="5">
    <source>
        <dbReference type="Proteomes" id="UP000218767"/>
    </source>
</evidence>
<evidence type="ECO:0000313" key="4">
    <source>
        <dbReference type="EMBL" id="PCI79557.1"/>
    </source>
</evidence>
<dbReference type="PANTHER" id="PTHR32347">
    <property type="entry name" value="EFFLUX SYSTEM COMPONENT YKNX-RELATED"/>
    <property type="match status" value="1"/>
</dbReference>
<keyword evidence="2" id="KW-0175">Coiled coil</keyword>
<dbReference type="InterPro" id="IPR050465">
    <property type="entry name" value="UPF0194_transport"/>
</dbReference>
<proteinExistence type="predicted"/>
<dbReference type="GO" id="GO:0030313">
    <property type="term" value="C:cell envelope"/>
    <property type="evidence" value="ECO:0007669"/>
    <property type="project" value="UniProtKB-SubCell"/>
</dbReference>
<evidence type="ECO:0000256" key="1">
    <source>
        <dbReference type="ARBA" id="ARBA00004196"/>
    </source>
</evidence>